<comment type="caution">
    <text evidence="1">The sequence shown here is derived from an EMBL/GenBank/DDBJ whole genome shotgun (WGS) entry which is preliminary data.</text>
</comment>
<proteinExistence type="predicted"/>
<dbReference type="AlphaFoldDB" id="A0A392U3R6"/>
<sequence>MGWWGVELGPSVEDAPFCLGAGAPSWATCAAGLSLSLLDCGFLVLE</sequence>
<organism evidence="1 2">
    <name type="scientific">Trifolium medium</name>
    <dbReference type="NCBI Taxonomy" id="97028"/>
    <lineage>
        <taxon>Eukaryota</taxon>
        <taxon>Viridiplantae</taxon>
        <taxon>Streptophyta</taxon>
        <taxon>Embryophyta</taxon>
        <taxon>Tracheophyta</taxon>
        <taxon>Spermatophyta</taxon>
        <taxon>Magnoliopsida</taxon>
        <taxon>eudicotyledons</taxon>
        <taxon>Gunneridae</taxon>
        <taxon>Pentapetalae</taxon>
        <taxon>rosids</taxon>
        <taxon>fabids</taxon>
        <taxon>Fabales</taxon>
        <taxon>Fabaceae</taxon>
        <taxon>Papilionoideae</taxon>
        <taxon>50 kb inversion clade</taxon>
        <taxon>NPAAA clade</taxon>
        <taxon>Hologalegina</taxon>
        <taxon>IRL clade</taxon>
        <taxon>Trifolieae</taxon>
        <taxon>Trifolium</taxon>
    </lineage>
</organism>
<name>A0A392U3R6_9FABA</name>
<accession>A0A392U3R6</accession>
<evidence type="ECO:0000313" key="1">
    <source>
        <dbReference type="EMBL" id="MCI67344.1"/>
    </source>
</evidence>
<dbReference type="Proteomes" id="UP000265520">
    <property type="component" value="Unassembled WGS sequence"/>
</dbReference>
<reference evidence="1 2" key="1">
    <citation type="journal article" date="2018" name="Front. Plant Sci.">
        <title>Red Clover (Trifolium pratense) and Zigzag Clover (T. medium) - A Picture of Genomic Similarities and Differences.</title>
        <authorList>
            <person name="Dluhosova J."/>
            <person name="Istvanek J."/>
            <person name="Nedelnik J."/>
            <person name="Repkova J."/>
        </authorList>
    </citation>
    <scope>NUCLEOTIDE SEQUENCE [LARGE SCALE GENOMIC DNA]</scope>
    <source>
        <strain evidence="2">cv. 10/8</strain>
        <tissue evidence="1">Leaf</tissue>
    </source>
</reference>
<evidence type="ECO:0000313" key="2">
    <source>
        <dbReference type="Proteomes" id="UP000265520"/>
    </source>
</evidence>
<protein>
    <submittedName>
        <fullName evidence="1">Uncharacterized protein</fullName>
    </submittedName>
</protein>
<dbReference type="EMBL" id="LXQA010715082">
    <property type="protein sequence ID" value="MCI67344.1"/>
    <property type="molecule type" value="Genomic_DNA"/>
</dbReference>
<keyword evidence="2" id="KW-1185">Reference proteome</keyword>
<feature type="non-terminal residue" evidence="1">
    <location>
        <position position="46"/>
    </location>
</feature>